<feature type="compositionally biased region" description="Acidic residues" evidence="1">
    <location>
        <begin position="67"/>
        <end position="77"/>
    </location>
</feature>
<keyword evidence="3" id="KW-1185">Reference proteome</keyword>
<feature type="region of interest" description="Disordered" evidence="1">
    <location>
        <begin position="55"/>
        <end position="77"/>
    </location>
</feature>
<feature type="non-terminal residue" evidence="2">
    <location>
        <position position="77"/>
    </location>
</feature>
<protein>
    <submittedName>
        <fullName evidence="2">Uncharacterized protein</fullName>
    </submittedName>
</protein>
<reference evidence="2" key="1">
    <citation type="submission" date="2023-10" db="EMBL/GenBank/DDBJ databases">
        <authorList>
            <person name="Chen Y."/>
            <person name="Shah S."/>
            <person name="Dougan E. K."/>
            <person name="Thang M."/>
            <person name="Chan C."/>
        </authorList>
    </citation>
    <scope>NUCLEOTIDE SEQUENCE [LARGE SCALE GENOMIC DNA]</scope>
</reference>
<comment type="caution">
    <text evidence="2">The sequence shown here is derived from an EMBL/GenBank/DDBJ whole genome shotgun (WGS) entry which is preliminary data.</text>
</comment>
<evidence type="ECO:0000313" key="2">
    <source>
        <dbReference type="EMBL" id="CAK0796766.1"/>
    </source>
</evidence>
<evidence type="ECO:0000313" key="3">
    <source>
        <dbReference type="Proteomes" id="UP001189429"/>
    </source>
</evidence>
<gene>
    <name evidence="2" type="ORF">PCOR1329_LOCUS6052</name>
</gene>
<evidence type="ECO:0000256" key="1">
    <source>
        <dbReference type="SAM" id="MobiDB-lite"/>
    </source>
</evidence>
<dbReference type="Proteomes" id="UP001189429">
    <property type="component" value="Unassembled WGS sequence"/>
</dbReference>
<name>A0ABN9PUA1_9DINO</name>
<feature type="compositionally biased region" description="Low complexity" evidence="1">
    <location>
        <begin position="55"/>
        <end position="65"/>
    </location>
</feature>
<proteinExistence type="predicted"/>
<accession>A0ABN9PUA1</accession>
<organism evidence="2 3">
    <name type="scientific">Prorocentrum cordatum</name>
    <dbReference type="NCBI Taxonomy" id="2364126"/>
    <lineage>
        <taxon>Eukaryota</taxon>
        <taxon>Sar</taxon>
        <taxon>Alveolata</taxon>
        <taxon>Dinophyceae</taxon>
        <taxon>Prorocentrales</taxon>
        <taxon>Prorocentraceae</taxon>
        <taxon>Prorocentrum</taxon>
    </lineage>
</organism>
<sequence>RLADSFNTIKEATVKKERSAVRNWPAYLLTLLKKVDSDQAWKDREARARARVVAAAASNGATPEAEGGGEEPDSGNW</sequence>
<feature type="non-terminal residue" evidence="2">
    <location>
        <position position="1"/>
    </location>
</feature>
<dbReference type="EMBL" id="CAUYUJ010001619">
    <property type="protein sequence ID" value="CAK0796766.1"/>
    <property type="molecule type" value="Genomic_DNA"/>
</dbReference>